<dbReference type="EMBL" id="PDCK01000045">
    <property type="protein sequence ID" value="PRQ20068.1"/>
    <property type="molecule type" value="Genomic_DNA"/>
</dbReference>
<reference evidence="1 2" key="1">
    <citation type="journal article" date="2018" name="Nat. Genet.">
        <title>The Rosa genome provides new insights in the design of modern roses.</title>
        <authorList>
            <person name="Bendahmane M."/>
        </authorList>
    </citation>
    <scope>NUCLEOTIDE SEQUENCE [LARGE SCALE GENOMIC DNA]</scope>
    <source>
        <strain evidence="2">cv. Old Blush</strain>
    </source>
</reference>
<evidence type="ECO:0000313" key="2">
    <source>
        <dbReference type="Proteomes" id="UP000238479"/>
    </source>
</evidence>
<comment type="caution">
    <text evidence="1">The sequence shown here is derived from an EMBL/GenBank/DDBJ whole genome shotgun (WGS) entry which is preliminary data.</text>
</comment>
<name>A0A2P6PDR7_ROSCH</name>
<gene>
    <name evidence="1" type="ORF">RchiOBHm_Chr7g0224131</name>
</gene>
<accession>A0A2P6PDR7</accession>
<dbReference type="Proteomes" id="UP000238479">
    <property type="component" value="Chromosome 7"/>
</dbReference>
<proteinExistence type="predicted"/>
<dbReference type="Gramene" id="PRQ20068">
    <property type="protein sequence ID" value="PRQ20068"/>
    <property type="gene ID" value="RchiOBHm_Chr7g0224131"/>
</dbReference>
<protein>
    <submittedName>
        <fullName evidence="1">Uncharacterized protein</fullName>
    </submittedName>
</protein>
<sequence>MAGRAKEFKQTVGKLSNEKVLAISDMGFGNIFLFRCSKLNLHLCQMLVDNFDVGMKIHGRLMISHEDFKRVMNVRDETCEVELAGCLDDADIVQLKSLICGSDSEISIDRLWK</sequence>
<evidence type="ECO:0000313" key="1">
    <source>
        <dbReference type="EMBL" id="PRQ20068.1"/>
    </source>
</evidence>
<keyword evidence="2" id="KW-1185">Reference proteome</keyword>
<dbReference type="AlphaFoldDB" id="A0A2P6PDR7"/>
<organism evidence="1 2">
    <name type="scientific">Rosa chinensis</name>
    <name type="common">China rose</name>
    <dbReference type="NCBI Taxonomy" id="74649"/>
    <lineage>
        <taxon>Eukaryota</taxon>
        <taxon>Viridiplantae</taxon>
        <taxon>Streptophyta</taxon>
        <taxon>Embryophyta</taxon>
        <taxon>Tracheophyta</taxon>
        <taxon>Spermatophyta</taxon>
        <taxon>Magnoliopsida</taxon>
        <taxon>eudicotyledons</taxon>
        <taxon>Gunneridae</taxon>
        <taxon>Pentapetalae</taxon>
        <taxon>rosids</taxon>
        <taxon>fabids</taxon>
        <taxon>Rosales</taxon>
        <taxon>Rosaceae</taxon>
        <taxon>Rosoideae</taxon>
        <taxon>Rosoideae incertae sedis</taxon>
        <taxon>Rosa</taxon>
    </lineage>
</organism>